<dbReference type="InterPro" id="IPR004875">
    <property type="entry name" value="DDE_SF_endonuclease_dom"/>
</dbReference>
<evidence type="ECO:0000259" key="1">
    <source>
        <dbReference type="Pfam" id="PF03184"/>
    </source>
</evidence>
<accession>A0A167CXM2</accession>
<evidence type="ECO:0000313" key="2">
    <source>
        <dbReference type="EMBL" id="KZL83153.1"/>
    </source>
</evidence>
<reference evidence="2 3" key="1">
    <citation type="submission" date="2015-06" db="EMBL/GenBank/DDBJ databases">
        <title>Survival trade-offs in plant roots during colonization by closely related pathogenic and mutualistic fungi.</title>
        <authorList>
            <person name="Hacquard S."/>
            <person name="Kracher B."/>
            <person name="Hiruma K."/>
            <person name="Weinman A."/>
            <person name="Muench P."/>
            <person name="Garrido Oter R."/>
            <person name="Ver Loren van Themaat E."/>
            <person name="Dallerey J.-F."/>
            <person name="Damm U."/>
            <person name="Henrissat B."/>
            <person name="Lespinet O."/>
            <person name="Thon M."/>
            <person name="Kemen E."/>
            <person name="McHardy A.C."/>
            <person name="Schulze-Lefert P."/>
            <person name="O'Connell R.J."/>
        </authorList>
    </citation>
    <scope>NUCLEOTIDE SEQUENCE [LARGE SCALE GENOMIC DNA]</scope>
    <source>
        <strain evidence="2 3">MAFF 238704</strain>
    </source>
</reference>
<feature type="non-terminal residue" evidence="2">
    <location>
        <position position="187"/>
    </location>
</feature>
<keyword evidence="3" id="KW-1185">Reference proteome</keyword>
<dbReference type="AlphaFoldDB" id="A0A167CXM2"/>
<proteinExistence type="predicted"/>
<dbReference type="GO" id="GO:0003676">
    <property type="term" value="F:nucleic acid binding"/>
    <property type="evidence" value="ECO:0007669"/>
    <property type="project" value="InterPro"/>
</dbReference>
<gene>
    <name evidence="2" type="ORF">CI238_13368</name>
</gene>
<dbReference type="Proteomes" id="UP000076584">
    <property type="component" value="Unassembled WGS sequence"/>
</dbReference>
<sequence length="187" mass="21199">MDETGILKGKGSNGLVLGRAKTKSVRKKQPGSRAWVSIIKCISAEGIPLYPLVIYKGKTVQQQWFPLDLSPVFLPQTAPSQSGQARLLILDKHGSHITTEFMWQCYINNVYLLFLPPHTLYVLQPLDQSVFSPVKSAYRKELRYLSQWNDLTIIGKRNFISCYQKARLAGLTAQNIKSGWKYTGLWP</sequence>
<dbReference type="Pfam" id="PF03184">
    <property type="entry name" value="DDE_1"/>
    <property type="match status" value="1"/>
</dbReference>
<feature type="domain" description="DDE-1" evidence="1">
    <location>
        <begin position="71"/>
        <end position="180"/>
    </location>
</feature>
<evidence type="ECO:0000313" key="3">
    <source>
        <dbReference type="Proteomes" id="UP000076584"/>
    </source>
</evidence>
<name>A0A167CXM2_COLIC</name>
<organism evidence="2 3">
    <name type="scientific">Colletotrichum incanum</name>
    <name type="common">Soybean anthracnose fungus</name>
    <dbReference type="NCBI Taxonomy" id="1573173"/>
    <lineage>
        <taxon>Eukaryota</taxon>
        <taxon>Fungi</taxon>
        <taxon>Dikarya</taxon>
        <taxon>Ascomycota</taxon>
        <taxon>Pezizomycotina</taxon>
        <taxon>Sordariomycetes</taxon>
        <taxon>Hypocreomycetidae</taxon>
        <taxon>Glomerellales</taxon>
        <taxon>Glomerellaceae</taxon>
        <taxon>Colletotrichum</taxon>
        <taxon>Colletotrichum spaethianum species complex</taxon>
    </lineage>
</organism>
<protein>
    <submittedName>
        <fullName evidence="2">Transposase</fullName>
    </submittedName>
</protein>
<comment type="caution">
    <text evidence="2">The sequence shown here is derived from an EMBL/GenBank/DDBJ whole genome shotgun (WGS) entry which is preliminary data.</text>
</comment>
<dbReference type="EMBL" id="LFIW01001208">
    <property type="protein sequence ID" value="KZL83153.1"/>
    <property type="molecule type" value="Genomic_DNA"/>
</dbReference>